<keyword evidence="1" id="KW-0732">Signal</keyword>
<proteinExistence type="predicted"/>
<dbReference type="EMBL" id="UGQL01000001">
    <property type="protein sequence ID" value="STZ27641.1"/>
    <property type="molecule type" value="Genomic_DNA"/>
</dbReference>
<name>A0A378RMZ9_MYROD</name>
<organism evidence="2 3">
    <name type="scientific">Myroides odoratus</name>
    <name type="common">Flavobacterium odoratum</name>
    <dbReference type="NCBI Taxonomy" id="256"/>
    <lineage>
        <taxon>Bacteria</taxon>
        <taxon>Pseudomonadati</taxon>
        <taxon>Bacteroidota</taxon>
        <taxon>Flavobacteriia</taxon>
        <taxon>Flavobacteriales</taxon>
        <taxon>Flavobacteriaceae</taxon>
        <taxon>Myroides</taxon>
    </lineage>
</organism>
<dbReference type="Proteomes" id="UP000255024">
    <property type="component" value="Unassembled WGS sequence"/>
</dbReference>
<dbReference type="RefSeq" id="WP_115090542.1">
    <property type="nucleotide sequence ID" value="NZ_CP068107.1"/>
</dbReference>
<gene>
    <name evidence="2" type="ORF">NCTC11179_01177</name>
</gene>
<feature type="signal peptide" evidence="1">
    <location>
        <begin position="1"/>
        <end position="19"/>
    </location>
</feature>
<reference evidence="2 3" key="1">
    <citation type="submission" date="2018-06" db="EMBL/GenBank/DDBJ databases">
        <authorList>
            <consortium name="Pathogen Informatics"/>
            <person name="Doyle S."/>
        </authorList>
    </citation>
    <scope>NUCLEOTIDE SEQUENCE [LARGE SCALE GENOMIC DNA]</scope>
    <source>
        <strain evidence="2 3">NCTC11179</strain>
    </source>
</reference>
<sequence length="189" mass="22507">MIHKLVTTLILLIYCCNYAQNYDFSSFVKPGSPLYIGNYAKNSRTTISYQGFLKGEMLYNNQLIKLDSFYIRNNILSDKLNNLEYSLRSTKLKQVSFSNTEGQKLDLFRIFPKKESLYRALWQDDNIIIYDNYLTFDTAIIDTYNIVVYYKGEYYNIPKNKKRRQRVIENTFDDFNVKNTIESWCIKNM</sequence>
<keyword evidence="3" id="KW-1185">Reference proteome</keyword>
<accession>A0A378RMZ9</accession>
<evidence type="ECO:0000256" key="1">
    <source>
        <dbReference type="SAM" id="SignalP"/>
    </source>
</evidence>
<evidence type="ECO:0000313" key="2">
    <source>
        <dbReference type="EMBL" id="STZ27641.1"/>
    </source>
</evidence>
<feature type="chain" id="PRO_5017036407" evidence="1">
    <location>
        <begin position="20"/>
        <end position="189"/>
    </location>
</feature>
<dbReference type="AlphaFoldDB" id="A0A378RMZ9"/>
<evidence type="ECO:0000313" key="3">
    <source>
        <dbReference type="Proteomes" id="UP000255024"/>
    </source>
</evidence>
<protein>
    <submittedName>
        <fullName evidence="2">Uncharacterized protein</fullName>
    </submittedName>
</protein>